<dbReference type="VEuPathDB" id="FungiDB:sscle_03g026460"/>
<protein>
    <recommendedName>
        <fullName evidence="4">Mutanase</fullName>
    </recommendedName>
</protein>
<keyword evidence="1" id="KW-0732">Signal</keyword>
<dbReference type="InterPro" id="IPR005197">
    <property type="entry name" value="Glyco_hydro_71"/>
</dbReference>
<gene>
    <name evidence="2" type="ORF">sscle_03g026460</name>
</gene>
<feature type="signal peptide" evidence="1">
    <location>
        <begin position="1"/>
        <end position="18"/>
    </location>
</feature>
<dbReference type="OrthoDB" id="1046782at2759"/>
<evidence type="ECO:0000313" key="3">
    <source>
        <dbReference type="Proteomes" id="UP000177798"/>
    </source>
</evidence>
<evidence type="ECO:0000313" key="2">
    <source>
        <dbReference type="EMBL" id="APA07876.1"/>
    </source>
</evidence>
<evidence type="ECO:0008006" key="4">
    <source>
        <dbReference type="Google" id="ProtNLM"/>
    </source>
</evidence>
<dbReference type="Pfam" id="PF03659">
    <property type="entry name" value="Glyco_hydro_71"/>
    <property type="match status" value="1"/>
</dbReference>
<dbReference type="EMBL" id="CP017816">
    <property type="protein sequence ID" value="APA07876.1"/>
    <property type="molecule type" value="Genomic_DNA"/>
</dbReference>
<reference evidence="3" key="1">
    <citation type="journal article" date="2017" name="Genome Biol. Evol.">
        <title>The complete genome sequence of the phytopathogenic fungus Sclerotinia sclerotiorum reveals insights into the genome architecture of broad host range pathogens.</title>
        <authorList>
            <person name="Derbyshire M."/>
            <person name="Denton-Giles M."/>
            <person name="Hegedus D."/>
            <person name="Seifbarghy S."/>
            <person name="Rollins J."/>
            <person name="van Kan J."/>
            <person name="Seidl M.F."/>
            <person name="Faino L."/>
            <person name="Mbengue M."/>
            <person name="Navaud O."/>
            <person name="Raffaele S."/>
            <person name="Hammond-Kosack K."/>
            <person name="Heard S."/>
            <person name="Oliver R."/>
        </authorList>
    </citation>
    <scope>NUCLEOTIDE SEQUENCE [LARGE SCALE GENOMIC DNA]</scope>
    <source>
        <strain evidence="3">ATCC 18683 / 1980 / Ss-1</strain>
    </source>
</reference>
<sequence>MKWLHIFTVLLVLYQVQAAAVLAHFMVGKTQYFTQSDWETNMQTAIDYYIDAFALNMAYGWIDNVGQVSLAFAAADSVDFKLFYSFDYAGNGPWPKADPFVSTFEGPDSSSDWVDIRAQTRCFFVPDWSSIGAGPELAKGVADGLFTAWRWGDWRMNTYSDAAYNTSPAGLPYMMPVSPWFYTNLPGYDKNWLWSSDDLWFDCWQEVWSFQPEWVEIITWNDFGESHYIGPLYVSGMPHDAWGLSLPYLIDTFKNGVGTITQENLYVWHRLSPATACENDFTKGNTASQLQIEFLPWDIVTDRIFFSALLVSGASYTVTIGVTSYCSRTAGYTNWNAFTAYEAGDKTGGESMLNLSDQKCIEGFGTNDFNTICAFCINSNKLKVIVLQRRALAPRLERLQKLPDVTGFTGYPANGIIEYQGLWLLRLCKQHCLRGLSNCAVYPDSLAIQPPSMHRR</sequence>
<feature type="chain" id="PRO_5009444871" description="Mutanase" evidence="1">
    <location>
        <begin position="19"/>
        <end position="456"/>
    </location>
</feature>
<dbReference type="GO" id="GO:0051118">
    <property type="term" value="F:glucan endo-1,3-alpha-glucosidase activity"/>
    <property type="evidence" value="ECO:0007669"/>
    <property type="project" value="InterPro"/>
</dbReference>
<dbReference type="CDD" id="cd11577">
    <property type="entry name" value="GH71"/>
    <property type="match status" value="1"/>
</dbReference>
<dbReference type="AlphaFoldDB" id="A0A1D9PYZ5"/>
<proteinExistence type="predicted"/>
<name>A0A1D9PYZ5_SCLS1</name>
<organism evidence="2 3">
    <name type="scientific">Sclerotinia sclerotiorum (strain ATCC 18683 / 1980 / Ss-1)</name>
    <name type="common">White mold</name>
    <name type="synonym">Whetzelinia sclerotiorum</name>
    <dbReference type="NCBI Taxonomy" id="665079"/>
    <lineage>
        <taxon>Eukaryota</taxon>
        <taxon>Fungi</taxon>
        <taxon>Dikarya</taxon>
        <taxon>Ascomycota</taxon>
        <taxon>Pezizomycotina</taxon>
        <taxon>Leotiomycetes</taxon>
        <taxon>Helotiales</taxon>
        <taxon>Sclerotiniaceae</taxon>
        <taxon>Sclerotinia</taxon>
    </lineage>
</organism>
<accession>A0A1D9PYZ5</accession>
<dbReference type="Gene3D" id="3.20.20.80">
    <property type="entry name" value="Glycosidases"/>
    <property type="match status" value="1"/>
</dbReference>
<evidence type="ECO:0000256" key="1">
    <source>
        <dbReference type="SAM" id="SignalP"/>
    </source>
</evidence>
<dbReference type="Proteomes" id="UP000177798">
    <property type="component" value="Chromosome 3"/>
</dbReference>